<dbReference type="RefSeq" id="XP_018239864.1">
    <property type="nucleotide sequence ID" value="XM_018399099.1"/>
</dbReference>
<proteinExistence type="predicted"/>
<protein>
    <submittedName>
        <fullName evidence="2">Uncharacterized protein</fullName>
    </submittedName>
</protein>
<dbReference type="GeneID" id="28959655"/>
<evidence type="ECO:0000256" key="1">
    <source>
        <dbReference type="SAM" id="Phobius"/>
    </source>
</evidence>
<name>A0A0J9UQM6_FUSO4</name>
<evidence type="ECO:0000313" key="3">
    <source>
        <dbReference type="Proteomes" id="UP000009097"/>
    </source>
</evidence>
<keyword evidence="1" id="KW-0812">Transmembrane</keyword>
<feature type="transmembrane region" description="Helical" evidence="1">
    <location>
        <begin position="145"/>
        <end position="165"/>
    </location>
</feature>
<reference evidence="2" key="1">
    <citation type="submission" date="2007-04" db="EMBL/GenBank/DDBJ databases">
        <authorList>
            <consortium name="The Broad Institute Genome Sequencing Platform"/>
            <person name="Birren B."/>
            <person name="Lander E."/>
            <person name="Galagan J."/>
            <person name="Nusbaum C."/>
            <person name="Devon K."/>
            <person name="Ma L.-J."/>
            <person name="Jaffe D."/>
            <person name="Butler J."/>
            <person name="Alvarez P."/>
            <person name="Gnerre S."/>
            <person name="Grabherr M."/>
            <person name="Kleber M."/>
            <person name="Mauceli E."/>
            <person name="Brockman W."/>
            <person name="MacCallum I.A."/>
            <person name="Young S."/>
            <person name="LaButti K."/>
            <person name="DeCaprio D."/>
            <person name="Crawford M."/>
            <person name="Koehrsen M."/>
            <person name="Engels R."/>
            <person name="Montgomery P."/>
            <person name="Pearson M."/>
            <person name="Howarth C."/>
            <person name="Larson L."/>
            <person name="White J."/>
            <person name="O'Leary S."/>
            <person name="Kodira C."/>
            <person name="Zeng Q."/>
            <person name="Yandava C."/>
            <person name="Alvarado L."/>
            <person name="Kistler C."/>
            <person name="Shim W.-B."/>
            <person name="Kang S."/>
            <person name="Woloshuk C."/>
        </authorList>
    </citation>
    <scope>NUCLEOTIDE SEQUENCE</scope>
    <source>
        <strain evidence="2">4287</strain>
    </source>
</reference>
<dbReference type="AlphaFoldDB" id="A0A0J9UQM6"/>
<gene>
    <name evidence="2" type="ORF">FOXG_18949</name>
</gene>
<dbReference type="KEGG" id="fox:FOXG_18949"/>
<accession>A0A0J9UQM6</accession>
<reference evidence="2" key="2">
    <citation type="journal article" date="2010" name="Nature">
        <title>Comparative genomics reveals mobile pathogenicity chromosomes in Fusarium.</title>
        <authorList>
            <person name="Ma L.J."/>
            <person name="van der Does H.C."/>
            <person name="Borkovich K.A."/>
            <person name="Coleman J.J."/>
            <person name="Daboussi M.J."/>
            <person name="Di Pietro A."/>
            <person name="Dufresne M."/>
            <person name="Freitag M."/>
            <person name="Grabherr M."/>
            <person name="Henrissat B."/>
            <person name="Houterman P.M."/>
            <person name="Kang S."/>
            <person name="Shim W.B."/>
            <person name="Woloshuk C."/>
            <person name="Xie X."/>
            <person name="Xu J.R."/>
            <person name="Antoniw J."/>
            <person name="Baker S.E."/>
            <person name="Bluhm B.H."/>
            <person name="Breakspear A."/>
            <person name="Brown D.W."/>
            <person name="Butchko R.A."/>
            <person name="Chapman S."/>
            <person name="Coulson R."/>
            <person name="Coutinho P.M."/>
            <person name="Danchin E.G."/>
            <person name="Diener A."/>
            <person name="Gale L.R."/>
            <person name="Gardiner D.M."/>
            <person name="Goff S."/>
            <person name="Hammond-Kosack K.E."/>
            <person name="Hilburn K."/>
            <person name="Hua-Van A."/>
            <person name="Jonkers W."/>
            <person name="Kazan K."/>
            <person name="Kodira C.D."/>
            <person name="Koehrsen M."/>
            <person name="Kumar L."/>
            <person name="Lee Y.H."/>
            <person name="Li L."/>
            <person name="Manners J.M."/>
            <person name="Miranda-Saavedra D."/>
            <person name="Mukherjee M."/>
            <person name="Park G."/>
            <person name="Park J."/>
            <person name="Park S.Y."/>
            <person name="Proctor R.H."/>
            <person name="Regev A."/>
            <person name="Ruiz-Roldan M.C."/>
            <person name="Sain D."/>
            <person name="Sakthikumar S."/>
            <person name="Sykes S."/>
            <person name="Schwartz D.C."/>
            <person name="Turgeon B.G."/>
            <person name="Wapinski I."/>
            <person name="Yoder O."/>
            <person name="Young S."/>
            <person name="Zeng Q."/>
            <person name="Zhou S."/>
            <person name="Galagan J."/>
            <person name="Cuomo C.A."/>
            <person name="Kistler H.C."/>
            <person name="Rep M."/>
        </authorList>
    </citation>
    <scope>NUCLEOTIDE SEQUENCE [LARGE SCALE GENOMIC DNA]</scope>
    <source>
        <strain evidence="2">4287</strain>
    </source>
</reference>
<dbReference type="VEuPathDB" id="FungiDB:FOXG_18949"/>
<sequence length="170" mass="19159">MSVSLDRALDQHTEILEVFQDFIKGQVRYLSKSAKQPHGFAHNSRQLKEALRQVLHSITVLTRNVHEFLSNDPRKDLEDVPHGGDFADGSKPNDMETLLRRINTLCGRLRGIQLAYQQLEAKVTSVSGEQEDLARRPRDKYITQITIAAFTLGILNLIAQIFAAYGSNSN</sequence>
<dbReference type="Proteomes" id="UP000009097">
    <property type="component" value="Unassembled WGS sequence"/>
</dbReference>
<evidence type="ECO:0000313" key="2">
    <source>
        <dbReference type="EMBL" id="KNB01819.1"/>
    </source>
</evidence>
<keyword evidence="1" id="KW-1133">Transmembrane helix</keyword>
<dbReference type="EMBL" id="DS231700">
    <property type="protein sequence ID" value="KNB01819.1"/>
    <property type="molecule type" value="Genomic_DNA"/>
</dbReference>
<organism evidence="2 3">
    <name type="scientific">Fusarium oxysporum f. sp. lycopersici (strain 4287 / CBS 123668 / FGSC 9935 / NRRL 34936)</name>
    <name type="common">Fusarium vascular wilt of tomato</name>
    <dbReference type="NCBI Taxonomy" id="426428"/>
    <lineage>
        <taxon>Eukaryota</taxon>
        <taxon>Fungi</taxon>
        <taxon>Dikarya</taxon>
        <taxon>Ascomycota</taxon>
        <taxon>Pezizomycotina</taxon>
        <taxon>Sordariomycetes</taxon>
        <taxon>Hypocreomycetidae</taxon>
        <taxon>Hypocreales</taxon>
        <taxon>Nectriaceae</taxon>
        <taxon>Fusarium</taxon>
        <taxon>Fusarium oxysporum species complex</taxon>
    </lineage>
</organism>
<keyword evidence="1" id="KW-0472">Membrane</keyword>